<dbReference type="GO" id="GO:0016462">
    <property type="term" value="F:pyrophosphatase activity"/>
    <property type="evidence" value="ECO:0007669"/>
    <property type="project" value="InterPro"/>
</dbReference>
<keyword evidence="2" id="KW-0479">Metal-binding</keyword>
<dbReference type="PANTHER" id="PTHR12629">
    <property type="entry name" value="DIPHOSPHOINOSITOL POLYPHOSPHATE PHOSPHOHYDROLASE"/>
    <property type="match status" value="1"/>
</dbReference>
<feature type="domain" description="Nudix hydrolase" evidence="7">
    <location>
        <begin position="16"/>
        <end position="145"/>
    </location>
</feature>
<evidence type="ECO:0000313" key="8">
    <source>
        <dbReference type="EMBL" id="CAG8688429.1"/>
    </source>
</evidence>
<dbReference type="Proteomes" id="UP000789508">
    <property type="component" value="Unassembled WGS sequence"/>
</dbReference>
<dbReference type="GO" id="GO:0005737">
    <property type="term" value="C:cytoplasm"/>
    <property type="evidence" value="ECO:0007669"/>
    <property type="project" value="TreeGrafter"/>
</dbReference>
<dbReference type="PANTHER" id="PTHR12629:SF0">
    <property type="entry name" value="DIPHOSPHOINOSITOL-POLYPHOSPHATE DIPHOSPHATASE"/>
    <property type="match status" value="1"/>
</dbReference>
<gene>
    <name evidence="8" type="ORF">ALEPTO_LOCUS11124</name>
</gene>
<comment type="caution">
    <text evidence="8">The sequence shown here is derived from an EMBL/GenBank/DDBJ whole genome shotgun (WGS) entry which is preliminary data.</text>
</comment>
<dbReference type="GO" id="GO:0046872">
    <property type="term" value="F:metal ion binding"/>
    <property type="evidence" value="ECO:0007669"/>
    <property type="project" value="UniProtKB-KW"/>
</dbReference>
<keyword evidence="4" id="KW-0460">Magnesium</keyword>
<keyword evidence="9" id="KW-1185">Reference proteome</keyword>
<evidence type="ECO:0000256" key="6">
    <source>
        <dbReference type="SAM" id="Phobius"/>
    </source>
</evidence>
<evidence type="ECO:0000256" key="5">
    <source>
        <dbReference type="SAM" id="MobiDB-lite"/>
    </source>
</evidence>
<organism evidence="8 9">
    <name type="scientific">Ambispora leptoticha</name>
    <dbReference type="NCBI Taxonomy" id="144679"/>
    <lineage>
        <taxon>Eukaryota</taxon>
        <taxon>Fungi</taxon>
        <taxon>Fungi incertae sedis</taxon>
        <taxon>Mucoromycota</taxon>
        <taxon>Glomeromycotina</taxon>
        <taxon>Glomeromycetes</taxon>
        <taxon>Archaeosporales</taxon>
        <taxon>Ambisporaceae</taxon>
        <taxon>Ambispora</taxon>
    </lineage>
</organism>
<comment type="cofactor">
    <cofactor evidence="1">
        <name>Mg(2+)</name>
        <dbReference type="ChEBI" id="CHEBI:18420"/>
    </cofactor>
</comment>
<sequence>MEARTGRDKQVYKKGSIRQVAGCVPVNKKTGEILLITRRKGGGWILPKGGWESDESRQEAAARETYEEAGAKGRITGLLGEWDHHVVNKSTGLPKAMFSFFEMEVDKLEEKWPEMGERDRQWFHYDEAVNMVIKPFMREVIQNCSLAPHTDRIQDSTNSSEITTNTSLPATSSSEEDFKDTWIWQFSVVIVLFAFFVWLVLTRYDQDLIPERVGKIVPFFSFADEQ</sequence>
<dbReference type="InterPro" id="IPR015797">
    <property type="entry name" value="NUDIX_hydrolase-like_dom_sf"/>
</dbReference>
<keyword evidence="6" id="KW-0812">Transmembrane</keyword>
<dbReference type="PROSITE" id="PS00893">
    <property type="entry name" value="NUDIX_BOX"/>
    <property type="match status" value="1"/>
</dbReference>
<proteinExistence type="predicted"/>
<dbReference type="OrthoDB" id="2011998at2759"/>
<dbReference type="InterPro" id="IPR000086">
    <property type="entry name" value="NUDIX_hydrolase_dom"/>
</dbReference>
<evidence type="ECO:0000256" key="4">
    <source>
        <dbReference type="ARBA" id="ARBA00022842"/>
    </source>
</evidence>
<evidence type="ECO:0000259" key="7">
    <source>
        <dbReference type="PROSITE" id="PS51462"/>
    </source>
</evidence>
<feature type="compositionally biased region" description="Low complexity" evidence="5">
    <location>
        <begin position="156"/>
        <end position="167"/>
    </location>
</feature>
<dbReference type="Gene3D" id="3.90.79.10">
    <property type="entry name" value="Nucleoside Triphosphate Pyrophosphohydrolase"/>
    <property type="match status" value="1"/>
</dbReference>
<dbReference type="EMBL" id="CAJVPS010016014">
    <property type="protein sequence ID" value="CAG8688429.1"/>
    <property type="molecule type" value="Genomic_DNA"/>
</dbReference>
<dbReference type="InterPro" id="IPR047198">
    <property type="entry name" value="DDP-like_NUDIX"/>
</dbReference>
<protein>
    <submittedName>
        <fullName evidence="8">241_t:CDS:1</fullName>
    </submittedName>
</protein>
<evidence type="ECO:0000256" key="3">
    <source>
        <dbReference type="ARBA" id="ARBA00022801"/>
    </source>
</evidence>
<feature type="transmembrane region" description="Helical" evidence="6">
    <location>
        <begin position="182"/>
        <end position="201"/>
    </location>
</feature>
<evidence type="ECO:0000256" key="1">
    <source>
        <dbReference type="ARBA" id="ARBA00001946"/>
    </source>
</evidence>
<dbReference type="CDD" id="cd04666">
    <property type="entry name" value="NUDIX_DIPP2_like_Nudt4"/>
    <property type="match status" value="1"/>
</dbReference>
<keyword evidence="3" id="KW-0378">Hydrolase</keyword>
<dbReference type="PROSITE" id="PS51462">
    <property type="entry name" value="NUDIX"/>
    <property type="match status" value="1"/>
</dbReference>
<keyword evidence="6" id="KW-0472">Membrane</keyword>
<name>A0A9N9HHN1_9GLOM</name>
<dbReference type="SUPFAM" id="SSF55811">
    <property type="entry name" value="Nudix"/>
    <property type="match status" value="1"/>
</dbReference>
<reference evidence="8" key="1">
    <citation type="submission" date="2021-06" db="EMBL/GenBank/DDBJ databases">
        <authorList>
            <person name="Kallberg Y."/>
            <person name="Tangrot J."/>
            <person name="Rosling A."/>
        </authorList>
    </citation>
    <scope>NUCLEOTIDE SEQUENCE</scope>
    <source>
        <strain evidence="8">FL130A</strain>
    </source>
</reference>
<dbReference type="AlphaFoldDB" id="A0A9N9HHN1"/>
<keyword evidence="6" id="KW-1133">Transmembrane helix</keyword>
<evidence type="ECO:0000256" key="2">
    <source>
        <dbReference type="ARBA" id="ARBA00022723"/>
    </source>
</evidence>
<dbReference type="GO" id="GO:0005634">
    <property type="term" value="C:nucleus"/>
    <property type="evidence" value="ECO:0007669"/>
    <property type="project" value="TreeGrafter"/>
</dbReference>
<feature type="region of interest" description="Disordered" evidence="5">
    <location>
        <begin position="151"/>
        <end position="173"/>
    </location>
</feature>
<dbReference type="Pfam" id="PF00293">
    <property type="entry name" value="NUDIX"/>
    <property type="match status" value="1"/>
</dbReference>
<accession>A0A9N9HHN1</accession>
<dbReference type="InterPro" id="IPR020084">
    <property type="entry name" value="NUDIX_hydrolase_CS"/>
</dbReference>
<evidence type="ECO:0000313" key="9">
    <source>
        <dbReference type="Proteomes" id="UP000789508"/>
    </source>
</evidence>